<dbReference type="Gene3D" id="3.40.50.300">
    <property type="entry name" value="P-loop containing nucleotide triphosphate hydrolases"/>
    <property type="match status" value="1"/>
</dbReference>
<evidence type="ECO:0000256" key="1">
    <source>
        <dbReference type="ARBA" id="ARBA00004202"/>
    </source>
</evidence>
<keyword evidence="12" id="KW-1185">Reference proteome</keyword>
<evidence type="ECO:0000313" key="12">
    <source>
        <dbReference type="Proteomes" id="UP000219573"/>
    </source>
</evidence>
<dbReference type="RefSeq" id="WP_253250798.1">
    <property type="nucleotide sequence ID" value="NZ_OBDZ01000032.1"/>
</dbReference>
<protein>
    <submittedName>
        <fullName evidence="11">Peptide/nickel transport system ATP-binding protein</fullName>
    </submittedName>
</protein>
<dbReference type="GO" id="GO:0005886">
    <property type="term" value="C:plasma membrane"/>
    <property type="evidence" value="ECO:0007669"/>
    <property type="project" value="UniProtKB-SubCell"/>
</dbReference>
<name>A0A285I6F0_9FIRM</name>
<evidence type="ECO:0000256" key="4">
    <source>
        <dbReference type="ARBA" id="ARBA00022475"/>
    </source>
</evidence>
<evidence type="ECO:0000313" key="11">
    <source>
        <dbReference type="EMBL" id="SNY43504.1"/>
    </source>
</evidence>
<sequence>MSAEDMVANMKDDKLLEIKSLRTHFHTPEGKVRAVDGVDLVIPRNTSVALVGESGSGKSVTSKSIMGLLPQPPAEITGEILYYQGDQSINLLELDPDGDEYSQIRGNEISMIFQDPMTSLNPVFTIGNQIMEVILRHTDLTKAEAKERAIELLDKVGIANPRQRVDEYPHQFSGGMRQRVMIAIGLACNPTLLIADEPTTAIDVTIQAGILELMKELQEEFKTSMLMISHDLGVVAQVADKVAVMYLGEVVEYGDVLDIFHSPQHPYTKALLKSIPILGQNRGREFEVIEGTVPDPFNIPVGCRFQTRCNNQCPSKYQNPPMIEVKPGHITKCWLYKGDES</sequence>
<evidence type="ECO:0000256" key="2">
    <source>
        <dbReference type="ARBA" id="ARBA00005417"/>
    </source>
</evidence>
<gene>
    <name evidence="11" type="ORF">SAMN06265827_1326</name>
</gene>
<dbReference type="InterPro" id="IPR050388">
    <property type="entry name" value="ABC_Ni/Peptide_Import"/>
</dbReference>
<dbReference type="PROSITE" id="PS50893">
    <property type="entry name" value="ABC_TRANSPORTER_2"/>
    <property type="match status" value="1"/>
</dbReference>
<dbReference type="GO" id="GO:0005524">
    <property type="term" value="F:ATP binding"/>
    <property type="evidence" value="ECO:0007669"/>
    <property type="project" value="UniProtKB-KW"/>
</dbReference>
<evidence type="ECO:0000256" key="3">
    <source>
        <dbReference type="ARBA" id="ARBA00022448"/>
    </source>
</evidence>
<dbReference type="CDD" id="cd03257">
    <property type="entry name" value="ABC_NikE_OppD_transporters"/>
    <property type="match status" value="1"/>
</dbReference>
<dbReference type="NCBIfam" id="TIGR01727">
    <property type="entry name" value="oligo_HPY"/>
    <property type="match status" value="1"/>
</dbReference>
<keyword evidence="6" id="KW-0547">Nucleotide-binding</keyword>
<dbReference type="FunFam" id="3.40.50.300:FF:000016">
    <property type="entry name" value="Oligopeptide ABC transporter ATP-binding component"/>
    <property type="match status" value="1"/>
</dbReference>
<keyword evidence="7 11" id="KW-0067">ATP-binding</keyword>
<dbReference type="InterPro" id="IPR003439">
    <property type="entry name" value="ABC_transporter-like_ATP-bd"/>
</dbReference>
<evidence type="ECO:0000256" key="7">
    <source>
        <dbReference type="ARBA" id="ARBA00022840"/>
    </source>
</evidence>
<accession>A0A285I6F0</accession>
<dbReference type="InterPro" id="IPR013563">
    <property type="entry name" value="Oligopep_ABC_C"/>
</dbReference>
<dbReference type="InterPro" id="IPR027417">
    <property type="entry name" value="P-loop_NTPase"/>
</dbReference>
<dbReference type="SUPFAM" id="SSF52540">
    <property type="entry name" value="P-loop containing nucleoside triphosphate hydrolases"/>
    <property type="match status" value="1"/>
</dbReference>
<feature type="domain" description="ABC transporter" evidence="10">
    <location>
        <begin position="16"/>
        <end position="272"/>
    </location>
</feature>
<dbReference type="GO" id="GO:0015833">
    <property type="term" value="P:peptide transport"/>
    <property type="evidence" value="ECO:0007669"/>
    <property type="project" value="InterPro"/>
</dbReference>
<dbReference type="GO" id="GO:0016887">
    <property type="term" value="F:ATP hydrolysis activity"/>
    <property type="evidence" value="ECO:0007669"/>
    <property type="project" value="InterPro"/>
</dbReference>
<comment type="subcellular location">
    <subcellularLocation>
        <location evidence="1">Cell membrane</location>
        <topology evidence="1">Peripheral membrane protein</topology>
    </subcellularLocation>
</comment>
<keyword evidence="9" id="KW-0472">Membrane</keyword>
<keyword evidence="5" id="KW-0997">Cell inner membrane</keyword>
<dbReference type="EMBL" id="OBDZ01000032">
    <property type="protein sequence ID" value="SNY43504.1"/>
    <property type="molecule type" value="Genomic_DNA"/>
</dbReference>
<dbReference type="Pfam" id="PF08352">
    <property type="entry name" value="oligo_HPY"/>
    <property type="match status" value="1"/>
</dbReference>
<dbReference type="PROSITE" id="PS00211">
    <property type="entry name" value="ABC_TRANSPORTER_1"/>
    <property type="match status" value="1"/>
</dbReference>
<comment type="similarity">
    <text evidence="2">Belongs to the ABC transporter superfamily.</text>
</comment>
<dbReference type="SMART" id="SM00382">
    <property type="entry name" value="AAA"/>
    <property type="match status" value="1"/>
</dbReference>
<reference evidence="12" key="1">
    <citation type="submission" date="2017-09" db="EMBL/GenBank/DDBJ databases">
        <authorList>
            <person name="Varghese N."/>
            <person name="Submissions S."/>
        </authorList>
    </citation>
    <scope>NUCLEOTIDE SEQUENCE [LARGE SCALE GENOMIC DNA]</scope>
    <source>
        <strain evidence="12">MSL47</strain>
    </source>
</reference>
<dbReference type="PANTHER" id="PTHR43297">
    <property type="entry name" value="OLIGOPEPTIDE TRANSPORT ATP-BINDING PROTEIN APPD"/>
    <property type="match status" value="1"/>
</dbReference>
<dbReference type="PANTHER" id="PTHR43297:SF14">
    <property type="entry name" value="ATPASE AAA-TYPE CORE DOMAIN-CONTAINING PROTEIN"/>
    <property type="match status" value="1"/>
</dbReference>
<dbReference type="AlphaFoldDB" id="A0A285I6F0"/>
<keyword evidence="4" id="KW-1003">Cell membrane</keyword>
<evidence type="ECO:0000256" key="6">
    <source>
        <dbReference type="ARBA" id="ARBA00022741"/>
    </source>
</evidence>
<proteinExistence type="inferred from homology"/>
<keyword evidence="3" id="KW-0813">Transport</keyword>
<dbReference type="Proteomes" id="UP000219573">
    <property type="component" value="Unassembled WGS sequence"/>
</dbReference>
<dbReference type="InterPro" id="IPR017871">
    <property type="entry name" value="ABC_transporter-like_CS"/>
</dbReference>
<evidence type="ECO:0000256" key="8">
    <source>
        <dbReference type="ARBA" id="ARBA00022967"/>
    </source>
</evidence>
<evidence type="ECO:0000259" key="10">
    <source>
        <dbReference type="PROSITE" id="PS50893"/>
    </source>
</evidence>
<evidence type="ECO:0000256" key="5">
    <source>
        <dbReference type="ARBA" id="ARBA00022519"/>
    </source>
</evidence>
<keyword evidence="8" id="KW-1278">Translocase</keyword>
<dbReference type="Pfam" id="PF00005">
    <property type="entry name" value="ABC_tran"/>
    <property type="match status" value="1"/>
</dbReference>
<organism evidence="11 12">
    <name type="scientific">Orenia metallireducens</name>
    <dbReference type="NCBI Taxonomy" id="1413210"/>
    <lineage>
        <taxon>Bacteria</taxon>
        <taxon>Bacillati</taxon>
        <taxon>Bacillota</taxon>
        <taxon>Clostridia</taxon>
        <taxon>Halanaerobiales</taxon>
        <taxon>Halobacteroidaceae</taxon>
        <taxon>Orenia</taxon>
    </lineage>
</organism>
<evidence type="ECO:0000256" key="9">
    <source>
        <dbReference type="ARBA" id="ARBA00023136"/>
    </source>
</evidence>
<dbReference type="InterPro" id="IPR003593">
    <property type="entry name" value="AAA+_ATPase"/>
</dbReference>